<organism evidence="1 2">
    <name type="scientific">Nostoc flagelliforme FACHB-838</name>
    <dbReference type="NCBI Taxonomy" id="2692904"/>
    <lineage>
        <taxon>Bacteria</taxon>
        <taxon>Bacillati</taxon>
        <taxon>Cyanobacteriota</taxon>
        <taxon>Cyanophyceae</taxon>
        <taxon>Nostocales</taxon>
        <taxon>Nostocaceae</taxon>
        <taxon>Nostoc</taxon>
    </lineage>
</organism>
<keyword evidence="2" id="KW-1185">Reference proteome</keyword>
<dbReference type="RefSeq" id="WP_199350213.1">
    <property type="nucleotide sequence ID" value="NZ_JACJSI010000708.1"/>
</dbReference>
<feature type="non-terminal residue" evidence="1">
    <location>
        <position position="83"/>
    </location>
</feature>
<dbReference type="EMBL" id="JACJSI010000708">
    <property type="protein sequence ID" value="MBD2537186.1"/>
    <property type="molecule type" value="Genomic_DNA"/>
</dbReference>
<sequence>MSRNRKHFVNRILKLVIILLVAAALLTTILVTTNKPAYACRCSQFPSPQDALKGATAVFAGKVISVNAAGSATFSVSQIWKGE</sequence>
<protein>
    <submittedName>
        <fullName evidence="1">Uncharacterized protein</fullName>
    </submittedName>
</protein>
<evidence type="ECO:0000313" key="1">
    <source>
        <dbReference type="EMBL" id="MBD2537186.1"/>
    </source>
</evidence>
<accession>A0ABR8E6G8</accession>
<name>A0ABR8E6G8_9NOSO</name>
<evidence type="ECO:0000313" key="2">
    <source>
        <dbReference type="Proteomes" id="UP000623440"/>
    </source>
</evidence>
<gene>
    <name evidence="1" type="ORF">H6G97_51635</name>
</gene>
<comment type="caution">
    <text evidence="1">The sequence shown here is derived from an EMBL/GenBank/DDBJ whole genome shotgun (WGS) entry which is preliminary data.</text>
</comment>
<proteinExistence type="predicted"/>
<reference evidence="1 2" key="1">
    <citation type="journal article" date="2020" name="ISME J.">
        <title>Comparative genomics reveals insights into cyanobacterial evolution and habitat adaptation.</title>
        <authorList>
            <person name="Chen M.Y."/>
            <person name="Teng W.K."/>
            <person name="Zhao L."/>
            <person name="Hu C.X."/>
            <person name="Zhou Y.K."/>
            <person name="Han B.P."/>
            <person name="Song L.R."/>
            <person name="Shu W.S."/>
        </authorList>
    </citation>
    <scope>NUCLEOTIDE SEQUENCE [LARGE SCALE GENOMIC DNA]</scope>
    <source>
        <strain evidence="1 2">FACHB-838</strain>
    </source>
</reference>
<dbReference type="Proteomes" id="UP000623440">
    <property type="component" value="Unassembled WGS sequence"/>
</dbReference>